<accession>A0A0L0F4P2</accession>
<evidence type="ECO:0000313" key="1">
    <source>
        <dbReference type="EMBL" id="KNC71652.1"/>
    </source>
</evidence>
<evidence type="ECO:0000313" key="2">
    <source>
        <dbReference type="Proteomes" id="UP000054560"/>
    </source>
</evidence>
<organism evidence="1 2">
    <name type="scientific">Sphaeroforma arctica JP610</name>
    <dbReference type="NCBI Taxonomy" id="667725"/>
    <lineage>
        <taxon>Eukaryota</taxon>
        <taxon>Ichthyosporea</taxon>
        <taxon>Ichthyophonida</taxon>
        <taxon>Sphaeroforma</taxon>
    </lineage>
</organism>
<reference evidence="1 2" key="1">
    <citation type="submission" date="2011-02" db="EMBL/GenBank/DDBJ databases">
        <title>The Genome Sequence of Sphaeroforma arctica JP610.</title>
        <authorList>
            <consortium name="The Broad Institute Genome Sequencing Platform"/>
            <person name="Russ C."/>
            <person name="Cuomo C."/>
            <person name="Young S.K."/>
            <person name="Zeng Q."/>
            <person name="Gargeya S."/>
            <person name="Alvarado L."/>
            <person name="Berlin A."/>
            <person name="Chapman S.B."/>
            <person name="Chen Z."/>
            <person name="Freedman E."/>
            <person name="Gellesch M."/>
            <person name="Goldberg J."/>
            <person name="Griggs A."/>
            <person name="Gujja S."/>
            <person name="Heilman E."/>
            <person name="Heiman D."/>
            <person name="Howarth C."/>
            <person name="Mehta T."/>
            <person name="Neiman D."/>
            <person name="Pearson M."/>
            <person name="Roberts A."/>
            <person name="Saif S."/>
            <person name="Shea T."/>
            <person name="Shenoy N."/>
            <person name="Sisk P."/>
            <person name="Stolte C."/>
            <person name="Sykes S."/>
            <person name="White J."/>
            <person name="Yandava C."/>
            <person name="Burger G."/>
            <person name="Gray M.W."/>
            <person name="Holland P.W.H."/>
            <person name="King N."/>
            <person name="Lang F.B.F."/>
            <person name="Roger A.J."/>
            <person name="Ruiz-Trillo I."/>
            <person name="Haas B."/>
            <person name="Nusbaum C."/>
            <person name="Birren B."/>
        </authorList>
    </citation>
    <scope>NUCLEOTIDE SEQUENCE [LARGE SCALE GENOMIC DNA]</scope>
    <source>
        <strain evidence="1 2">JP610</strain>
    </source>
</reference>
<dbReference type="EMBL" id="KQ248373">
    <property type="protein sequence ID" value="KNC71652.1"/>
    <property type="molecule type" value="Genomic_DNA"/>
</dbReference>
<sequence length="258" mass="28905">MAGAKRNWARCYKATSDHFASADHNNALEGASANLYGALGKKVPYTSMMDWVKRMAETVLSMNTQEYVAPTTAYTQNSGVTSKTVVDRLNNWQRTAADMRRHNIPVRVRFVGSATPESETAELRRKNETLERERKQISQLMFEDSSAPTLAEYTHVVQEIKRITQILHDRDVRTVVTTMVPGGNRALSEVGKRVKLTEAAKYDVVRFETEGETRVRARSETHLDKFLWEKVLGVIEVTRTPIATDEASASTSASGPKP</sequence>
<name>A0A0L0F4P2_9EUKA</name>
<keyword evidence="2" id="KW-1185">Reference proteome</keyword>
<dbReference type="GeneID" id="25916312"/>
<dbReference type="RefSeq" id="XP_014145554.1">
    <property type="nucleotide sequence ID" value="XM_014290079.1"/>
</dbReference>
<dbReference type="Proteomes" id="UP000054560">
    <property type="component" value="Unassembled WGS sequence"/>
</dbReference>
<gene>
    <name evidence="1" type="ORF">SARC_15808</name>
</gene>
<protein>
    <submittedName>
        <fullName evidence="1">Uncharacterized protein</fullName>
    </submittedName>
</protein>
<proteinExistence type="predicted"/>
<dbReference type="AlphaFoldDB" id="A0A0L0F4P2"/>